<dbReference type="InterPro" id="IPR012337">
    <property type="entry name" value="RNaseH-like_sf"/>
</dbReference>
<feature type="domain" description="RNase H type-1" evidence="8">
    <location>
        <begin position="1"/>
        <end position="135"/>
    </location>
</feature>
<dbReference type="GO" id="GO:0003676">
    <property type="term" value="F:nucleic acid binding"/>
    <property type="evidence" value="ECO:0007669"/>
    <property type="project" value="InterPro"/>
</dbReference>
<keyword evidence="7" id="KW-0378">Hydrolase</keyword>
<dbReference type="PROSITE" id="PS50879">
    <property type="entry name" value="RNASE_H_1"/>
    <property type="match status" value="1"/>
</dbReference>
<dbReference type="PANTHER" id="PTHR10642:SF26">
    <property type="entry name" value="RIBONUCLEASE H1"/>
    <property type="match status" value="1"/>
</dbReference>
<evidence type="ECO:0000256" key="4">
    <source>
        <dbReference type="ARBA" id="ARBA00022722"/>
    </source>
</evidence>
<organism evidence="9 10">
    <name type="scientific">Mycena albidolilacea</name>
    <dbReference type="NCBI Taxonomy" id="1033008"/>
    <lineage>
        <taxon>Eukaryota</taxon>
        <taxon>Fungi</taxon>
        <taxon>Dikarya</taxon>
        <taxon>Basidiomycota</taxon>
        <taxon>Agaricomycotina</taxon>
        <taxon>Agaricomycetes</taxon>
        <taxon>Agaricomycetidae</taxon>
        <taxon>Agaricales</taxon>
        <taxon>Marasmiineae</taxon>
        <taxon>Mycenaceae</taxon>
        <taxon>Mycena</taxon>
    </lineage>
</organism>
<evidence type="ECO:0000256" key="5">
    <source>
        <dbReference type="ARBA" id="ARBA00022723"/>
    </source>
</evidence>
<name>A0AAD6Z9B6_9AGAR</name>
<dbReference type="InterPro" id="IPR036397">
    <property type="entry name" value="RNaseH_sf"/>
</dbReference>
<dbReference type="GO" id="GO:0046872">
    <property type="term" value="F:metal ion binding"/>
    <property type="evidence" value="ECO:0007669"/>
    <property type="project" value="UniProtKB-KW"/>
</dbReference>
<comment type="similarity">
    <text evidence="2">Belongs to the RNase H family.</text>
</comment>
<evidence type="ECO:0000313" key="10">
    <source>
        <dbReference type="Proteomes" id="UP001218218"/>
    </source>
</evidence>
<evidence type="ECO:0000256" key="1">
    <source>
        <dbReference type="ARBA" id="ARBA00000077"/>
    </source>
</evidence>
<dbReference type="AlphaFoldDB" id="A0AAD6Z9B6"/>
<accession>A0AAD6Z9B6</accession>
<dbReference type="Pfam" id="PF00075">
    <property type="entry name" value="RNase_H"/>
    <property type="match status" value="1"/>
</dbReference>
<evidence type="ECO:0000256" key="3">
    <source>
        <dbReference type="ARBA" id="ARBA00012180"/>
    </source>
</evidence>
<dbReference type="SUPFAM" id="SSF53098">
    <property type="entry name" value="Ribonuclease H-like"/>
    <property type="match status" value="1"/>
</dbReference>
<dbReference type="Proteomes" id="UP001218218">
    <property type="component" value="Unassembled WGS sequence"/>
</dbReference>
<dbReference type="GO" id="GO:0043137">
    <property type="term" value="P:DNA replication, removal of RNA primer"/>
    <property type="evidence" value="ECO:0007669"/>
    <property type="project" value="TreeGrafter"/>
</dbReference>
<dbReference type="Gene3D" id="3.30.420.10">
    <property type="entry name" value="Ribonuclease H-like superfamily/Ribonuclease H"/>
    <property type="match status" value="1"/>
</dbReference>
<evidence type="ECO:0000256" key="2">
    <source>
        <dbReference type="ARBA" id="ARBA00005300"/>
    </source>
</evidence>
<evidence type="ECO:0000256" key="7">
    <source>
        <dbReference type="ARBA" id="ARBA00022801"/>
    </source>
</evidence>
<feature type="non-terminal residue" evidence="9">
    <location>
        <position position="1"/>
    </location>
</feature>
<dbReference type="EMBL" id="JARIHO010000073">
    <property type="protein sequence ID" value="KAJ7312223.1"/>
    <property type="molecule type" value="Genomic_DNA"/>
</dbReference>
<keyword evidence="6" id="KW-0255">Endonuclease</keyword>
<dbReference type="InterPro" id="IPR050092">
    <property type="entry name" value="RNase_H"/>
</dbReference>
<dbReference type="CDD" id="cd09280">
    <property type="entry name" value="RNase_HI_eukaryote_like"/>
    <property type="match status" value="1"/>
</dbReference>
<evidence type="ECO:0000256" key="6">
    <source>
        <dbReference type="ARBA" id="ARBA00022759"/>
    </source>
</evidence>
<dbReference type="EC" id="3.1.26.4" evidence="3"/>
<dbReference type="GO" id="GO:0004523">
    <property type="term" value="F:RNA-DNA hybrid ribonuclease activity"/>
    <property type="evidence" value="ECO:0007669"/>
    <property type="project" value="UniProtKB-EC"/>
</dbReference>
<gene>
    <name evidence="9" type="ORF">DFH08DRAFT_717745</name>
</gene>
<reference evidence="9" key="1">
    <citation type="submission" date="2023-03" db="EMBL/GenBank/DDBJ databases">
        <title>Massive genome expansion in bonnet fungi (Mycena s.s.) driven by repeated elements and novel gene families across ecological guilds.</title>
        <authorList>
            <consortium name="Lawrence Berkeley National Laboratory"/>
            <person name="Harder C.B."/>
            <person name="Miyauchi S."/>
            <person name="Viragh M."/>
            <person name="Kuo A."/>
            <person name="Thoen E."/>
            <person name="Andreopoulos B."/>
            <person name="Lu D."/>
            <person name="Skrede I."/>
            <person name="Drula E."/>
            <person name="Henrissat B."/>
            <person name="Morin E."/>
            <person name="Kohler A."/>
            <person name="Barry K."/>
            <person name="LaButti K."/>
            <person name="Morin E."/>
            <person name="Salamov A."/>
            <person name="Lipzen A."/>
            <person name="Mereny Z."/>
            <person name="Hegedus B."/>
            <person name="Baldrian P."/>
            <person name="Stursova M."/>
            <person name="Weitz H."/>
            <person name="Taylor A."/>
            <person name="Grigoriev I.V."/>
            <person name="Nagy L.G."/>
            <person name="Martin F."/>
            <person name="Kauserud H."/>
        </authorList>
    </citation>
    <scope>NUCLEOTIDE SEQUENCE</scope>
    <source>
        <strain evidence="9">CBHHK002</strain>
    </source>
</reference>
<sequence length="142" mass="15362">VYTDGSCFENGSPNAHAGAGIYFGPSNANNASLRVTGKQTNNRGELLAIRYCLSTVASYKRLEIYTDLEHSIHSIVYWALGNAEAGWKCANSDLLEDITSWIKFQSAPVHFYHVKAHAGNHHNKAADVAATEGANLALPAED</sequence>
<proteinExistence type="inferred from homology"/>
<keyword evidence="5" id="KW-0479">Metal-binding</keyword>
<evidence type="ECO:0000259" key="8">
    <source>
        <dbReference type="PROSITE" id="PS50879"/>
    </source>
</evidence>
<comment type="caution">
    <text evidence="9">The sequence shown here is derived from an EMBL/GenBank/DDBJ whole genome shotgun (WGS) entry which is preliminary data.</text>
</comment>
<keyword evidence="4" id="KW-0540">Nuclease</keyword>
<dbReference type="InterPro" id="IPR002156">
    <property type="entry name" value="RNaseH_domain"/>
</dbReference>
<comment type="catalytic activity">
    <reaction evidence="1">
        <text>Endonucleolytic cleavage to 5'-phosphomonoester.</text>
        <dbReference type="EC" id="3.1.26.4"/>
    </reaction>
</comment>
<keyword evidence="10" id="KW-1185">Reference proteome</keyword>
<dbReference type="PANTHER" id="PTHR10642">
    <property type="entry name" value="RIBONUCLEASE H1"/>
    <property type="match status" value="1"/>
</dbReference>
<evidence type="ECO:0000313" key="9">
    <source>
        <dbReference type="EMBL" id="KAJ7312223.1"/>
    </source>
</evidence>
<protein>
    <recommendedName>
        <fullName evidence="3">ribonuclease H</fullName>
        <ecNumber evidence="3">3.1.26.4</ecNumber>
    </recommendedName>
</protein>